<reference evidence="3" key="1">
    <citation type="submission" date="2025-08" db="UniProtKB">
        <authorList>
            <consortium name="Ensembl"/>
        </authorList>
    </citation>
    <scope>IDENTIFICATION</scope>
</reference>
<evidence type="ECO:0000313" key="4">
    <source>
        <dbReference type="Proteomes" id="UP000261520"/>
    </source>
</evidence>
<dbReference type="Pfam" id="PF00057">
    <property type="entry name" value="Ldl_recept_a"/>
    <property type="match status" value="1"/>
</dbReference>
<dbReference type="Ensembl" id="ENSPMGT00000008183.1">
    <property type="protein sequence ID" value="ENSPMGP00000007694.1"/>
    <property type="gene ID" value="ENSPMGG00000006375.1"/>
</dbReference>
<dbReference type="Gene3D" id="4.10.400.10">
    <property type="entry name" value="Low-density Lipoprotein Receptor"/>
    <property type="match status" value="1"/>
</dbReference>
<dbReference type="InterPro" id="IPR036055">
    <property type="entry name" value="LDL_receptor-like_sf"/>
</dbReference>
<dbReference type="InterPro" id="IPR002172">
    <property type="entry name" value="LDrepeatLR_classA_rpt"/>
</dbReference>
<sequence>ESGQCELFVLLTDSTKKIVVRPLLIPPTPQTPPSYSYTLFKSGLLITVCSESQLKCRNSICKPKFWQCDGFDDCGDNTDEENCGENYSNWARPTGAQDGGAIPAPTVEYCCCVLGQDT</sequence>
<dbReference type="PROSITE" id="PS50068">
    <property type="entry name" value="LDLRA_2"/>
    <property type="match status" value="1"/>
</dbReference>
<dbReference type="SUPFAM" id="SSF57424">
    <property type="entry name" value="LDL receptor-like module"/>
    <property type="match status" value="1"/>
</dbReference>
<name>A0A3B3ZT88_9GOBI</name>
<proteinExistence type="predicted"/>
<keyword evidence="4" id="KW-1185">Reference proteome</keyword>
<dbReference type="CDD" id="cd00112">
    <property type="entry name" value="LDLa"/>
    <property type="match status" value="1"/>
</dbReference>
<reference evidence="3" key="2">
    <citation type="submission" date="2025-09" db="UniProtKB">
        <authorList>
            <consortium name="Ensembl"/>
        </authorList>
    </citation>
    <scope>IDENTIFICATION</scope>
</reference>
<evidence type="ECO:0000256" key="1">
    <source>
        <dbReference type="ARBA" id="ARBA00023157"/>
    </source>
</evidence>
<dbReference type="AlphaFoldDB" id="A0A3B3ZT88"/>
<feature type="disulfide bond" evidence="2">
    <location>
        <begin position="56"/>
        <end position="74"/>
    </location>
</feature>
<evidence type="ECO:0000256" key="2">
    <source>
        <dbReference type="PROSITE-ProRule" id="PRU00124"/>
    </source>
</evidence>
<feature type="disulfide bond" evidence="2">
    <location>
        <begin position="49"/>
        <end position="61"/>
    </location>
</feature>
<feature type="disulfide bond" evidence="2">
    <location>
        <begin position="68"/>
        <end position="83"/>
    </location>
</feature>
<dbReference type="STRING" id="409849.ENSPMGP00000007694"/>
<organism evidence="3 4">
    <name type="scientific">Periophthalmus magnuspinnatus</name>
    <dbReference type="NCBI Taxonomy" id="409849"/>
    <lineage>
        <taxon>Eukaryota</taxon>
        <taxon>Metazoa</taxon>
        <taxon>Chordata</taxon>
        <taxon>Craniata</taxon>
        <taxon>Vertebrata</taxon>
        <taxon>Euteleostomi</taxon>
        <taxon>Actinopterygii</taxon>
        <taxon>Neopterygii</taxon>
        <taxon>Teleostei</taxon>
        <taxon>Neoteleostei</taxon>
        <taxon>Acanthomorphata</taxon>
        <taxon>Gobiaria</taxon>
        <taxon>Gobiiformes</taxon>
        <taxon>Gobioidei</taxon>
        <taxon>Gobiidae</taxon>
        <taxon>Oxudercinae</taxon>
        <taxon>Periophthalmus</taxon>
    </lineage>
</organism>
<evidence type="ECO:0000313" key="3">
    <source>
        <dbReference type="Ensembl" id="ENSPMGP00000007694.1"/>
    </source>
</evidence>
<dbReference type="Proteomes" id="UP000261520">
    <property type="component" value="Unplaced"/>
</dbReference>
<accession>A0A3B3ZT88</accession>
<keyword evidence="1 2" id="KW-1015">Disulfide bond</keyword>
<protein>
    <submittedName>
        <fullName evidence="3">Uncharacterized protein</fullName>
    </submittedName>
</protein>
<dbReference type="SMART" id="SM00192">
    <property type="entry name" value="LDLa"/>
    <property type="match status" value="1"/>
</dbReference>